<dbReference type="Gene3D" id="1.10.20.10">
    <property type="entry name" value="Histone, subunit A"/>
    <property type="match status" value="1"/>
</dbReference>
<dbReference type="GO" id="GO:0003677">
    <property type="term" value="F:DNA binding"/>
    <property type="evidence" value="ECO:0007669"/>
    <property type="project" value="UniProtKB-KW"/>
</dbReference>
<dbReference type="PANTHER" id="PTHR22980:SF0">
    <property type="entry name" value="CENTROMERE PROTEIN S"/>
    <property type="match status" value="1"/>
</dbReference>
<keyword evidence="6" id="KW-1185">Reference proteome</keyword>
<dbReference type="GO" id="GO:0003682">
    <property type="term" value="F:chromatin binding"/>
    <property type="evidence" value="ECO:0007669"/>
    <property type="project" value="TreeGrafter"/>
</dbReference>
<sequence length="116" mass="13355">MKTLSNEEKEIAIHLKANIWYIISQQMNHEVSKLASTPLGKNVTVTTRFTAALVELVYRQLITLGEDLELFANHAGRTTITPDDMYMIVRKNDALSEILKEYLVEYEENERIKNQG</sequence>
<gene>
    <name evidence="5" type="ORF">CANARDRAFT_30316</name>
</gene>
<evidence type="ECO:0000313" key="5">
    <source>
        <dbReference type="EMBL" id="ODV83089.1"/>
    </source>
</evidence>
<protein>
    <recommendedName>
        <fullName evidence="7">MHF histone-fold complex subunit 1</fullName>
    </recommendedName>
</protein>
<dbReference type="EMBL" id="KV453868">
    <property type="protein sequence ID" value="ODV83089.1"/>
    <property type="molecule type" value="Genomic_DNA"/>
</dbReference>
<keyword evidence="3" id="KW-0238">DNA-binding</keyword>
<name>A0A1E4SUB0_9ASCO</name>
<dbReference type="InterPro" id="IPR029003">
    <property type="entry name" value="CENP-S/Mhf1"/>
</dbReference>
<dbReference type="GO" id="GO:0046982">
    <property type="term" value="F:protein heterodimerization activity"/>
    <property type="evidence" value="ECO:0007669"/>
    <property type="project" value="InterPro"/>
</dbReference>
<dbReference type="InterPro" id="IPR009072">
    <property type="entry name" value="Histone-fold"/>
</dbReference>
<keyword evidence="2" id="KW-0227">DNA damage</keyword>
<dbReference type="STRING" id="983967.A0A1E4SUB0"/>
<dbReference type="OrthoDB" id="3993366at2759"/>
<dbReference type="GO" id="GO:0031297">
    <property type="term" value="P:replication fork processing"/>
    <property type="evidence" value="ECO:0007669"/>
    <property type="project" value="TreeGrafter"/>
</dbReference>
<dbReference type="GO" id="GO:0071821">
    <property type="term" value="C:FANCM-MHF complex"/>
    <property type="evidence" value="ECO:0007669"/>
    <property type="project" value="InterPro"/>
</dbReference>
<dbReference type="PANTHER" id="PTHR22980">
    <property type="entry name" value="CORTISTATIN"/>
    <property type="match status" value="1"/>
</dbReference>
<dbReference type="AlphaFoldDB" id="A0A1E4SUB0"/>
<comment type="similarity">
    <text evidence="1">Belongs to the TAF9 family. CENP-S/MHF1 subfamily.</text>
</comment>
<evidence type="ECO:0000256" key="3">
    <source>
        <dbReference type="ARBA" id="ARBA00023125"/>
    </source>
</evidence>
<evidence type="ECO:0008006" key="7">
    <source>
        <dbReference type="Google" id="ProtNLM"/>
    </source>
</evidence>
<keyword evidence="4" id="KW-0234">DNA repair</keyword>
<evidence type="ECO:0000313" key="6">
    <source>
        <dbReference type="Proteomes" id="UP000094801"/>
    </source>
</evidence>
<accession>A0A1E4SUB0</accession>
<reference evidence="6" key="1">
    <citation type="submission" date="2016-04" db="EMBL/GenBank/DDBJ databases">
        <title>Comparative genomics of biotechnologically important yeasts.</title>
        <authorList>
            <consortium name="DOE Joint Genome Institute"/>
            <person name="Riley R."/>
            <person name="Haridas S."/>
            <person name="Wolfe K.H."/>
            <person name="Lopes M.R."/>
            <person name="Hittinger C.T."/>
            <person name="Goker M."/>
            <person name="Salamov A."/>
            <person name="Wisecaver J."/>
            <person name="Long T.M."/>
            <person name="Aerts A.L."/>
            <person name="Barry K."/>
            <person name="Choi C."/>
            <person name="Clum A."/>
            <person name="Coughlan A.Y."/>
            <person name="Deshpande S."/>
            <person name="Douglass A.P."/>
            <person name="Hanson S.J."/>
            <person name="Klenk H.-P."/>
            <person name="Labutti K."/>
            <person name="Lapidus A."/>
            <person name="Lindquist E."/>
            <person name="Lipzen A."/>
            <person name="Meier-Kolthoff J.P."/>
            <person name="Ohm R.A."/>
            <person name="Otillar R.P."/>
            <person name="Pangilinan J."/>
            <person name="Peng Y."/>
            <person name="Rokas A."/>
            <person name="Rosa C.A."/>
            <person name="Scheuner C."/>
            <person name="Sibirny A.A."/>
            <person name="Slot J.C."/>
            <person name="Stielow J.B."/>
            <person name="Sun H."/>
            <person name="Kurtzman C.P."/>
            <person name="Blackwell M."/>
            <person name="Grigoriev I.V."/>
            <person name="Jeffries T.W."/>
        </authorList>
    </citation>
    <scope>NUCLEOTIDE SEQUENCE [LARGE SCALE GENOMIC DNA]</scope>
    <source>
        <strain evidence="6">NRRL YB-2248</strain>
    </source>
</reference>
<proteinExistence type="inferred from homology"/>
<dbReference type="CDD" id="cd22919">
    <property type="entry name" value="HFD_CENP-S"/>
    <property type="match status" value="1"/>
</dbReference>
<dbReference type="Proteomes" id="UP000094801">
    <property type="component" value="Unassembled WGS sequence"/>
</dbReference>
<evidence type="ECO:0000256" key="1">
    <source>
        <dbReference type="ARBA" id="ARBA00006612"/>
    </source>
</evidence>
<dbReference type="GO" id="GO:0006281">
    <property type="term" value="P:DNA repair"/>
    <property type="evidence" value="ECO:0007669"/>
    <property type="project" value="UniProtKB-KW"/>
</dbReference>
<evidence type="ECO:0000256" key="4">
    <source>
        <dbReference type="ARBA" id="ARBA00023204"/>
    </source>
</evidence>
<organism evidence="5 6">
    <name type="scientific">[Candida] arabinofermentans NRRL YB-2248</name>
    <dbReference type="NCBI Taxonomy" id="983967"/>
    <lineage>
        <taxon>Eukaryota</taxon>
        <taxon>Fungi</taxon>
        <taxon>Dikarya</taxon>
        <taxon>Ascomycota</taxon>
        <taxon>Saccharomycotina</taxon>
        <taxon>Pichiomycetes</taxon>
        <taxon>Pichiales</taxon>
        <taxon>Pichiaceae</taxon>
        <taxon>Ogataea</taxon>
        <taxon>Ogataea/Candida clade</taxon>
    </lineage>
</organism>
<dbReference type="GO" id="GO:0000712">
    <property type="term" value="P:resolution of meiotic recombination intermediates"/>
    <property type="evidence" value="ECO:0007669"/>
    <property type="project" value="TreeGrafter"/>
</dbReference>
<dbReference type="SUPFAM" id="SSF47113">
    <property type="entry name" value="Histone-fold"/>
    <property type="match status" value="1"/>
</dbReference>
<dbReference type="Pfam" id="PF15630">
    <property type="entry name" value="CENP-S"/>
    <property type="match status" value="1"/>
</dbReference>
<evidence type="ECO:0000256" key="2">
    <source>
        <dbReference type="ARBA" id="ARBA00022763"/>
    </source>
</evidence>